<dbReference type="InterPro" id="IPR051708">
    <property type="entry name" value="Plant_Aspart_Prot_A1"/>
</dbReference>
<protein>
    <submittedName>
        <fullName evidence="8">Aspartic proteinase nepenthesin-2</fullName>
    </submittedName>
</protein>
<dbReference type="InterPro" id="IPR033121">
    <property type="entry name" value="PEPTIDASE_A1"/>
</dbReference>
<keyword evidence="4" id="KW-0378">Hydrolase</keyword>
<dbReference type="Proteomes" id="UP001652623">
    <property type="component" value="Chromosome 1"/>
</dbReference>
<evidence type="ECO:0000256" key="5">
    <source>
        <dbReference type="ARBA" id="ARBA00023180"/>
    </source>
</evidence>
<name>A0ABM3I180_ZIZJJ</name>
<dbReference type="InterPro" id="IPR032799">
    <property type="entry name" value="TAXi_C"/>
</dbReference>
<dbReference type="InterPro" id="IPR034161">
    <property type="entry name" value="Pepsin-like_plant"/>
</dbReference>
<dbReference type="InterPro" id="IPR032861">
    <property type="entry name" value="TAXi_N"/>
</dbReference>
<dbReference type="Pfam" id="PF14543">
    <property type="entry name" value="TAXi_N"/>
    <property type="match status" value="1"/>
</dbReference>
<evidence type="ECO:0000313" key="8">
    <source>
        <dbReference type="RefSeq" id="XP_048318526.2"/>
    </source>
</evidence>
<dbReference type="PROSITE" id="PS51767">
    <property type="entry name" value="PEPTIDASE_A1"/>
    <property type="match status" value="1"/>
</dbReference>
<keyword evidence="5" id="KW-0325">Glycoprotein</keyword>
<gene>
    <name evidence="8" type="primary">LOC107431140</name>
</gene>
<dbReference type="InterPro" id="IPR021109">
    <property type="entry name" value="Peptidase_aspartic_dom_sf"/>
</dbReference>
<keyword evidence="7" id="KW-1185">Reference proteome</keyword>
<dbReference type="Gene3D" id="2.40.70.10">
    <property type="entry name" value="Acid Proteases"/>
    <property type="match status" value="2"/>
</dbReference>
<evidence type="ECO:0000256" key="1">
    <source>
        <dbReference type="ARBA" id="ARBA00007447"/>
    </source>
</evidence>
<accession>A0ABM3I180</accession>
<evidence type="ECO:0000256" key="4">
    <source>
        <dbReference type="ARBA" id="ARBA00022801"/>
    </source>
</evidence>
<organism evidence="7 8">
    <name type="scientific">Ziziphus jujuba</name>
    <name type="common">Chinese jujube</name>
    <name type="synonym">Ziziphus sativa</name>
    <dbReference type="NCBI Taxonomy" id="326968"/>
    <lineage>
        <taxon>Eukaryota</taxon>
        <taxon>Viridiplantae</taxon>
        <taxon>Streptophyta</taxon>
        <taxon>Embryophyta</taxon>
        <taxon>Tracheophyta</taxon>
        <taxon>Spermatophyta</taxon>
        <taxon>Magnoliopsida</taxon>
        <taxon>eudicotyledons</taxon>
        <taxon>Gunneridae</taxon>
        <taxon>Pentapetalae</taxon>
        <taxon>rosids</taxon>
        <taxon>fabids</taxon>
        <taxon>Rosales</taxon>
        <taxon>Rhamnaceae</taxon>
        <taxon>Paliureae</taxon>
        <taxon>Ziziphus</taxon>
    </lineage>
</organism>
<keyword evidence="2" id="KW-0645">Protease</keyword>
<dbReference type="RefSeq" id="XP_048318526.2">
    <property type="nucleotide sequence ID" value="XM_048462569.2"/>
</dbReference>
<feature type="domain" description="Peptidase A1" evidence="6">
    <location>
        <begin position="54"/>
        <end position="394"/>
    </location>
</feature>
<evidence type="ECO:0000313" key="7">
    <source>
        <dbReference type="Proteomes" id="UP001652623"/>
    </source>
</evidence>
<evidence type="ECO:0000256" key="3">
    <source>
        <dbReference type="ARBA" id="ARBA00022750"/>
    </source>
</evidence>
<keyword evidence="3" id="KW-0064">Aspartyl protease</keyword>
<dbReference type="GeneID" id="107431140"/>
<dbReference type="PANTHER" id="PTHR47967:SF14">
    <property type="entry name" value="EUKARYOTIC ASPARTYL PROTEASE FAMILY PROTEIN"/>
    <property type="match status" value="1"/>
</dbReference>
<dbReference type="PANTHER" id="PTHR47967">
    <property type="entry name" value="OS07G0603500 PROTEIN-RELATED"/>
    <property type="match status" value="1"/>
</dbReference>
<reference evidence="8" key="1">
    <citation type="submission" date="2025-08" db="UniProtKB">
        <authorList>
            <consortium name="RefSeq"/>
        </authorList>
    </citation>
    <scope>IDENTIFICATION</scope>
    <source>
        <tissue evidence="8">Seedling</tissue>
    </source>
</reference>
<evidence type="ECO:0000259" key="6">
    <source>
        <dbReference type="PROSITE" id="PS51767"/>
    </source>
</evidence>
<evidence type="ECO:0000256" key="2">
    <source>
        <dbReference type="ARBA" id="ARBA00022670"/>
    </source>
</evidence>
<dbReference type="Pfam" id="PF14541">
    <property type="entry name" value="TAXi_C"/>
    <property type="match status" value="1"/>
</dbReference>
<sequence>MLQSKIHSHQTRSSRFKTSLNRFIILAEKSNNSHIAATDDTRADVFAEDSSTQFMANFSFGDPAVAHLLTMDTGSNLLWIQCLPCTKCFGQSSPLFDPSKSSTFTALPCSSPSCTVLQPEHKYDLSDNCKFSHGYLDGTLANGLLGTEMLTFETSDDGLSTINDVVFGRAHNNDGFNGQPSGILGLGPPNLSLATKLASKFSYCIANIRDPNYSYNQLILGDGEKFEGDSTPLEVFNELYYLNLEYISVGGKKLDIDPETFRRKPSGDGGTVIDSGMTLSFVAKAGYEALSGEVEKLMDGFVKRVMETDIPTALCYKGVISRDLVGFLEVSFGFSGGAELSMGTESLFEEYGEGEFCMAVHESMSKSDLTVVGIMAQQGYNVAYDGVGMTVSFQSIDCQLLEG</sequence>
<dbReference type="CDD" id="cd05476">
    <property type="entry name" value="pepsin_A_like_plant"/>
    <property type="match status" value="1"/>
</dbReference>
<proteinExistence type="inferred from homology"/>
<dbReference type="SUPFAM" id="SSF50630">
    <property type="entry name" value="Acid proteases"/>
    <property type="match status" value="1"/>
</dbReference>
<comment type="similarity">
    <text evidence="1">Belongs to the peptidase A1 family.</text>
</comment>